<dbReference type="Proteomes" id="UP000835052">
    <property type="component" value="Unassembled WGS sequence"/>
</dbReference>
<feature type="compositionally biased region" description="Basic residues" evidence="1">
    <location>
        <begin position="311"/>
        <end position="321"/>
    </location>
</feature>
<evidence type="ECO:0000256" key="1">
    <source>
        <dbReference type="SAM" id="MobiDB-lite"/>
    </source>
</evidence>
<accession>A0A8S1HDE6</accession>
<dbReference type="EMBL" id="CAJGYM010000033">
    <property type="protein sequence ID" value="CAD6193245.1"/>
    <property type="molecule type" value="Genomic_DNA"/>
</dbReference>
<keyword evidence="3" id="KW-1185">Reference proteome</keyword>
<dbReference type="AlphaFoldDB" id="A0A8S1HDE6"/>
<evidence type="ECO:0000313" key="2">
    <source>
        <dbReference type="EMBL" id="CAD6193245.1"/>
    </source>
</evidence>
<organism evidence="2 3">
    <name type="scientific">Caenorhabditis auriculariae</name>
    <dbReference type="NCBI Taxonomy" id="2777116"/>
    <lineage>
        <taxon>Eukaryota</taxon>
        <taxon>Metazoa</taxon>
        <taxon>Ecdysozoa</taxon>
        <taxon>Nematoda</taxon>
        <taxon>Chromadorea</taxon>
        <taxon>Rhabditida</taxon>
        <taxon>Rhabditina</taxon>
        <taxon>Rhabditomorpha</taxon>
        <taxon>Rhabditoidea</taxon>
        <taxon>Rhabditidae</taxon>
        <taxon>Peloderinae</taxon>
        <taxon>Caenorhabditis</taxon>
    </lineage>
</organism>
<name>A0A8S1HDE6_9PELO</name>
<evidence type="ECO:0000313" key="3">
    <source>
        <dbReference type="Proteomes" id="UP000835052"/>
    </source>
</evidence>
<reference evidence="2" key="1">
    <citation type="submission" date="2020-10" db="EMBL/GenBank/DDBJ databases">
        <authorList>
            <person name="Kikuchi T."/>
        </authorList>
    </citation>
    <scope>NUCLEOTIDE SEQUENCE</scope>
    <source>
        <strain evidence="2">NKZ352</strain>
    </source>
</reference>
<protein>
    <submittedName>
        <fullName evidence="2">Uncharacterized protein</fullName>
    </submittedName>
</protein>
<proteinExistence type="predicted"/>
<sequence>MKYVVVPTVATVSIIMTFCFGCTRAYLPDAAVDLTNSLSNVAYPAPVPSLPDEVSENEQDAEFPDEESELDSLYRNKLTFRRRNVNTGQSGRMTHKQGYGSNGRYPLRPGYFNAERKPFIGHNSQSAILPMTTGGSYGPYPSEEDLYGGYLKSGYPSSSSPSGLLNNNNNNNKKAAALSGYYGSIAAMRNMKPYKTKVPFDYPPEYTRNDLVFASAASLGGSQTIPSFRELAATYGNRYGRGYTTRERFAGEAPPYGMGGFPSAYPQPTRLLPQDFGFGSSNQWNGGKAVKMGKDAAIGDSYNDDEEYKNKQKAVAKKQRR</sequence>
<feature type="region of interest" description="Disordered" evidence="1">
    <location>
        <begin position="299"/>
        <end position="321"/>
    </location>
</feature>
<comment type="caution">
    <text evidence="2">The sequence shown here is derived from an EMBL/GenBank/DDBJ whole genome shotgun (WGS) entry which is preliminary data.</text>
</comment>
<gene>
    <name evidence="2" type="ORF">CAUJ_LOCUS9164</name>
</gene>